<proteinExistence type="predicted"/>
<keyword evidence="4" id="KW-0460">Magnesium</keyword>
<dbReference type="PANTHER" id="PTHR13045">
    <property type="entry name" value="5'-NUCLEOTIDASE"/>
    <property type="match status" value="1"/>
</dbReference>
<keyword evidence="2" id="KW-0547">Nucleotide-binding</keyword>
<evidence type="ECO:0008006" key="7">
    <source>
        <dbReference type="Google" id="ProtNLM"/>
    </source>
</evidence>
<reference evidence="5 6" key="1">
    <citation type="submission" date="2017-09" db="EMBL/GenBank/DDBJ databases">
        <authorList>
            <consortium name="International Durum Wheat Genome Sequencing Consortium (IDWGSC)"/>
            <person name="Milanesi L."/>
        </authorList>
    </citation>
    <scope>NUCLEOTIDE SEQUENCE [LARGE SCALE GENOMIC DNA]</scope>
    <source>
        <strain evidence="6">cv. Svevo</strain>
    </source>
</reference>
<name>A0A9R1AQ83_TRITD</name>
<evidence type="ECO:0000256" key="1">
    <source>
        <dbReference type="ARBA" id="ARBA00022723"/>
    </source>
</evidence>
<gene>
    <name evidence="5" type="ORF">TRITD_5Bv1G191330</name>
</gene>
<dbReference type="Gene3D" id="3.40.50.1000">
    <property type="entry name" value="HAD superfamily/HAD-like"/>
    <property type="match status" value="1"/>
</dbReference>
<keyword evidence="6" id="KW-1185">Reference proteome</keyword>
<dbReference type="GO" id="GO:0005737">
    <property type="term" value="C:cytoplasm"/>
    <property type="evidence" value="ECO:0007669"/>
    <property type="project" value="InterPro"/>
</dbReference>
<protein>
    <recommendedName>
        <fullName evidence="7">5'-nucleotidase</fullName>
    </recommendedName>
</protein>
<organism evidence="5 6">
    <name type="scientific">Triticum turgidum subsp. durum</name>
    <name type="common">Durum wheat</name>
    <name type="synonym">Triticum durum</name>
    <dbReference type="NCBI Taxonomy" id="4567"/>
    <lineage>
        <taxon>Eukaryota</taxon>
        <taxon>Viridiplantae</taxon>
        <taxon>Streptophyta</taxon>
        <taxon>Embryophyta</taxon>
        <taxon>Tracheophyta</taxon>
        <taxon>Spermatophyta</taxon>
        <taxon>Magnoliopsida</taxon>
        <taxon>Liliopsida</taxon>
        <taxon>Poales</taxon>
        <taxon>Poaceae</taxon>
        <taxon>BOP clade</taxon>
        <taxon>Pooideae</taxon>
        <taxon>Triticodae</taxon>
        <taxon>Triticeae</taxon>
        <taxon>Triticinae</taxon>
        <taxon>Triticum</taxon>
    </lineage>
</organism>
<dbReference type="GO" id="GO:0008253">
    <property type="term" value="F:5'-nucleotidase activity"/>
    <property type="evidence" value="ECO:0007669"/>
    <property type="project" value="InterPro"/>
</dbReference>
<dbReference type="GO" id="GO:0000287">
    <property type="term" value="F:magnesium ion binding"/>
    <property type="evidence" value="ECO:0007669"/>
    <property type="project" value="InterPro"/>
</dbReference>
<dbReference type="Proteomes" id="UP000324705">
    <property type="component" value="Chromosome 5B"/>
</dbReference>
<dbReference type="GO" id="GO:0000166">
    <property type="term" value="F:nucleotide binding"/>
    <property type="evidence" value="ECO:0007669"/>
    <property type="project" value="UniProtKB-KW"/>
</dbReference>
<dbReference type="Gramene" id="TRITD5Bv1G191330.3">
    <property type="protein sequence ID" value="TRITD5Bv1G191330.3"/>
    <property type="gene ID" value="TRITD5Bv1G191330"/>
</dbReference>
<dbReference type="InterPro" id="IPR006434">
    <property type="entry name" value="Pyrimidine_nucleotidase_eu"/>
</dbReference>
<keyword evidence="1" id="KW-0479">Metal-binding</keyword>
<evidence type="ECO:0000313" key="5">
    <source>
        <dbReference type="EMBL" id="VAI36184.1"/>
    </source>
</evidence>
<evidence type="ECO:0000256" key="4">
    <source>
        <dbReference type="ARBA" id="ARBA00022842"/>
    </source>
</evidence>
<dbReference type="AlphaFoldDB" id="A0A9R1AQ83"/>
<keyword evidence="3" id="KW-0378">Hydrolase</keyword>
<dbReference type="EMBL" id="LT934120">
    <property type="protein sequence ID" value="VAI36184.1"/>
    <property type="molecule type" value="Genomic_DNA"/>
</dbReference>
<evidence type="ECO:0000256" key="3">
    <source>
        <dbReference type="ARBA" id="ARBA00022801"/>
    </source>
</evidence>
<accession>A0A9R1AQ83</accession>
<sequence>MAAPVHDSLGDPNGSVDDYSLVKKRTNVLLLGDHIGDLGMSDGLNYENRIAAGFLFNFENVRSTLADAEID</sequence>
<dbReference type="PANTHER" id="PTHR13045:SF0">
    <property type="entry name" value="7-METHYLGUANOSINE PHOSPHATE-SPECIFIC 5'-NUCLEOTIDASE"/>
    <property type="match status" value="1"/>
</dbReference>
<evidence type="ECO:0000313" key="6">
    <source>
        <dbReference type="Proteomes" id="UP000324705"/>
    </source>
</evidence>
<evidence type="ECO:0000256" key="2">
    <source>
        <dbReference type="ARBA" id="ARBA00022741"/>
    </source>
</evidence>
<dbReference type="InterPro" id="IPR023214">
    <property type="entry name" value="HAD_sf"/>
</dbReference>
<dbReference type="Pfam" id="PF05822">
    <property type="entry name" value="UMPH-1"/>
    <property type="match status" value="1"/>
</dbReference>